<evidence type="ECO:0000256" key="1">
    <source>
        <dbReference type="SAM" id="MobiDB-lite"/>
    </source>
</evidence>
<organism evidence="2 3">
    <name type="scientific">Tulasnella calospora MUT 4182</name>
    <dbReference type="NCBI Taxonomy" id="1051891"/>
    <lineage>
        <taxon>Eukaryota</taxon>
        <taxon>Fungi</taxon>
        <taxon>Dikarya</taxon>
        <taxon>Basidiomycota</taxon>
        <taxon>Agaricomycotina</taxon>
        <taxon>Agaricomycetes</taxon>
        <taxon>Cantharellales</taxon>
        <taxon>Tulasnellaceae</taxon>
        <taxon>Tulasnella</taxon>
    </lineage>
</organism>
<dbReference type="EMBL" id="KN823366">
    <property type="protein sequence ID" value="KIO17575.1"/>
    <property type="molecule type" value="Genomic_DNA"/>
</dbReference>
<sequence>MKSSINLIPASAQGMTQEELDELNDDPEAAADADKNVDASPLPPPHSTTPLLSYTYVPSPRPSSRSHAPSVKRPRSPPGQANAKENSPSSNSGQSPTQQKRRRILLPAWGRPFGPGRETHSLSMPLRPPSPPPAPTRRAAQSELPFHAHKPVTNYALPASPSVSRNPLFTPIPRKVSPQSGPLDSHTLPPLRPTNADDDNDEDDDEDDDADVDVELQGPVDDDSVLSTPRARGAKPESQVPSSTRNTINAKDFGYLNKLLPDEEEDGYDTWAGVGPSDHEDSPPSSPITTVPSTSFQAHPSLNSSDAEEDQPIVQSTSARTDKPGHACLRRPPIHSFPTGCLSNLPGTPPPSTVNNIEDPSGHVSDGPHLRGIQQDPGDVVEHLGRNRVAMAAAHEEHGPVRARSGNGGEQLGRPPLSKSDAGEVDPSTGQRILDARDGTPLREDHGAFGQEVPAPAGYDGFTTRFYPDREQDLEIPAGELTEEALTLRCTGISTADALAVKSYEDAMHRKLPKGCRDLIKGTIRANFDPEVHRWLACRIKVLSEQPECSTEKGDFIDRVVQEFFYRFADLHPTNMFLRDDTMEKKYIAKIKSSLRSRSSELKAKHQTSSASIRKAITAYIPFLDRVLRRDGVTRPSDFYFEEEGVRDMTKPLWDEYWAEEKERLIELEGSEEVANRYRISTHMTWRNWFFYDSGFVPKDVQDAYIQAAATHDKSQGLSRSEIIVTGVPVINNILYEFSVRTGVPFLLAMTWPDPDDEGRLQTMLQTGRGQASTEISDFRHADPFVNAEFLPRWRAWTSTAFNYRNDAPHSMYEHITPDEATGRPEGTVPTISAYAGSLDTSSEVKVSKSRAELLKYIGDRWCKSNHRHRANHDQIQLDINDKVPKERLPKATRSVEIERILANGSVVAETVQ</sequence>
<feature type="region of interest" description="Disordered" evidence="1">
    <location>
        <begin position="395"/>
        <end position="431"/>
    </location>
</feature>
<feature type="compositionally biased region" description="Polar residues" evidence="1">
    <location>
        <begin position="296"/>
        <end position="305"/>
    </location>
</feature>
<reference evidence="2 3" key="1">
    <citation type="submission" date="2014-04" db="EMBL/GenBank/DDBJ databases">
        <authorList>
            <consortium name="DOE Joint Genome Institute"/>
            <person name="Kuo A."/>
            <person name="Girlanda M."/>
            <person name="Perotto S."/>
            <person name="Kohler A."/>
            <person name="Nagy L.G."/>
            <person name="Floudas D."/>
            <person name="Copeland A."/>
            <person name="Barry K.W."/>
            <person name="Cichocki N."/>
            <person name="Veneault-Fourrey C."/>
            <person name="LaButti K."/>
            <person name="Lindquist E.A."/>
            <person name="Lipzen A."/>
            <person name="Lundell T."/>
            <person name="Morin E."/>
            <person name="Murat C."/>
            <person name="Sun H."/>
            <person name="Tunlid A."/>
            <person name="Henrissat B."/>
            <person name="Grigoriev I.V."/>
            <person name="Hibbett D.S."/>
            <person name="Martin F."/>
            <person name="Nordberg H.P."/>
            <person name="Cantor M.N."/>
            <person name="Hua S.X."/>
        </authorList>
    </citation>
    <scope>NUCLEOTIDE SEQUENCE [LARGE SCALE GENOMIC DNA]</scope>
    <source>
        <strain evidence="2 3">MUT 4182</strain>
    </source>
</reference>
<feature type="compositionally biased region" description="Polar residues" evidence="1">
    <location>
        <begin position="239"/>
        <end position="249"/>
    </location>
</feature>
<dbReference type="AlphaFoldDB" id="A0A0C3PSA1"/>
<protein>
    <submittedName>
        <fullName evidence="2">Uncharacterized protein</fullName>
    </submittedName>
</protein>
<feature type="compositionally biased region" description="Pro residues" evidence="1">
    <location>
        <begin position="126"/>
        <end position="135"/>
    </location>
</feature>
<name>A0A0C3PSA1_9AGAM</name>
<evidence type="ECO:0000313" key="3">
    <source>
        <dbReference type="Proteomes" id="UP000054248"/>
    </source>
</evidence>
<feature type="compositionally biased region" description="Acidic residues" evidence="1">
    <location>
        <begin position="18"/>
        <end position="31"/>
    </location>
</feature>
<dbReference type="OrthoDB" id="3237807at2759"/>
<feature type="compositionally biased region" description="Acidic residues" evidence="1">
    <location>
        <begin position="196"/>
        <end position="224"/>
    </location>
</feature>
<gene>
    <name evidence="2" type="ORF">M407DRAFT_32742</name>
</gene>
<evidence type="ECO:0000313" key="2">
    <source>
        <dbReference type="EMBL" id="KIO17575.1"/>
    </source>
</evidence>
<keyword evidence="3" id="KW-1185">Reference proteome</keyword>
<feature type="region of interest" description="Disordered" evidence="1">
    <location>
        <begin position="1"/>
        <end position="375"/>
    </location>
</feature>
<accession>A0A0C3PSA1</accession>
<proteinExistence type="predicted"/>
<dbReference type="Proteomes" id="UP000054248">
    <property type="component" value="Unassembled WGS sequence"/>
</dbReference>
<reference evidence="3" key="2">
    <citation type="submission" date="2015-01" db="EMBL/GenBank/DDBJ databases">
        <title>Evolutionary Origins and Diversification of the Mycorrhizal Mutualists.</title>
        <authorList>
            <consortium name="DOE Joint Genome Institute"/>
            <consortium name="Mycorrhizal Genomics Consortium"/>
            <person name="Kohler A."/>
            <person name="Kuo A."/>
            <person name="Nagy L.G."/>
            <person name="Floudas D."/>
            <person name="Copeland A."/>
            <person name="Barry K.W."/>
            <person name="Cichocki N."/>
            <person name="Veneault-Fourrey C."/>
            <person name="LaButti K."/>
            <person name="Lindquist E.A."/>
            <person name="Lipzen A."/>
            <person name="Lundell T."/>
            <person name="Morin E."/>
            <person name="Murat C."/>
            <person name="Riley R."/>
            <person name="Ohm R."/>
            <person name="Sun H."/>
            <person name="Tunlid A."/>
            <person name="Henrissat B."/>
            <person name="Grigoriev I.V."/>
            <person name="Hibbett D.S."/>
            <person name="Martin F."/>
        </authorList>
    </citation>
    <scope>NUCLEOTIDE SEQUENCE [LARGE SCALE GENOMIC DNA]</scope>
    <source>
        <strain evidence="3">MUT 4182</strain>
    </source>
</reference>
<dbReference type="HOGENOM" id="CLU_318629_0_0_1"/>
<feature type="compositionally biased region" description="Polar residues" evidence="1">
    <location>
        <begin position="83"/>
        <end position="98"/>
    </location>
</feature>